<comment type="caution">
    <text evidence="2">The sequence shown here is derived from an EMBL/GenBank/DDBJ whole genome shotgun (WGS) entry which is preliminary data.</text>
</comment>
<evidence type="ECO:0000259" key="1">
    <source>
        <dbReference type="Pfam" id="PF14047"/>
    </source>
</evidence>
<gene>
    <name evidence="2" type="ORF">OS493_027186</name>
</gene>
<protein>
    <recommendedName>
        <fullName evidence="1">Developmental pluripotency-associated protein 2/4 C-terminal domain-containing protein</fullName>
    </recommendedName>
</protein>
<feature type="domain" description="Developmental pluripotency-associated protein 2/4 C-terminal" evidence="1">
    <location>
        <begin position="100"/>
        <end position="153"/>
    </location>
</feature>
<dbReference type="EMBL" id="MU825420">
    <property type="protein sequence ID" value="KAJ7390147.1"/>
    <property type="molecule type" value="Genomic_DNA"/>
</dbReference>
<dbReference type="Proteomes" id="UP001163046">
    <property type="component" value="Unassembled WGS sequence"/>
</dbReference>
<sequence>MSRTGNGKSKVDNINASEIQGMKRARITKLCKQLGLKASGKNTELQYTPWSEYICDVQQKQKLTCSRKQTTTRSKSQTQTKLKSMLALSGVFVEGLLKQESNVQWKRLHLMGGKVMVSNSFGKSVSFVLESCGLTTPDNCDDNYICGACVRDNEAALRLKCSSRIPHSSVTPQEVDIELGATCSTPMSSNHTLLTSFSRVGFSQAQGEVTTQTALWPTRQPIRTRWRRSEGKTLLSDLVAALQQALKFVEQEASSWYYPETFRDHGVPRRQQSQHSPRM</sequence>
<keyword evidence="3" id="KW-1185">Reference proteome</keyword>
<proteinExistence type="predicted"/>
<reference evidence="2" key="1">
    <citation type="submission" date="2023-01" db="EMBL/GenBank/DDBJ databases">
        <title>Genome assembly of the deep-sea coral Lophelia pertusa.</title>
        <authorList>
            <person name="Herrera S."/>
            <person name="Cordes E."/>
        </authorList>
    </citation>
    <scope>NUCLEOTIDE SEQUENCE</scope>
    <source>
        <strain evidence="2">USNM1676648</strain>
        <tissue evidence="2">Polyp</tissue>
    </source>
</reference>
<dbReference type="OrthoDB" id="5964929at2759"/>
<dbReference type="AlphaFoldDB" id="A0A9X0D7E1"/>
<organism evidence="2 3">
    <name type="scientific">Desmophyllum pertusum</name>
    <dbReference type="NCBI Taxonomy" id="174260"/>
    <lineage>
        <taxon>Eukaryota</taxon>
        <taxon>Metazoa</taxon>
        <taxon>Cnidaria</taxon>
        <taxon>Anthozoa</taxon>
        <taxon>Hexacorallia</taxon>
        <taxon>Scleractinia</taxon>
        <taxon>Caryophylliina</taxon>
        <taxon>Caryophylliidae</taxon>
        <taxon>Desmophyllum</taxon>
    </lineage>
</organism>
<dbReference type="InterPro" id="IPR025891">
    <property type="entry name" value="Dppa2/4_C_dom"/>
</dbReference>
<accession>A0A9X0D7E1</accession>
<evidence type="ECO:0000313" key="3">
    <source>
        <dbReference type="Proteomes" id="UP001163046"/>
    </source>
</evidence>
<dbReference type="Pfam" id="PF14047">
    <property type="entry name" value="DCR"/>
    <property type="match status" value="1"/>
</dbReference>
<name>A0A9X0D7E1_9CNID</name>
<evidence type="ECO:0000313" key="2">
    <source>
        <dbReference type="EMBL" id="KAJ7390147.1"/>
    </source>
</evidence>